<name>A0ABQ6IN69_9MICO</name>
<keyword evidence="1" id="KW-0472">Membrane</keyword>
<dbReference type="RefSeq" id="WP_284302900.1">
    <property type="nucleotide sequence ID" value="NZ_BSUO01000001.1"/>
</dbReference>
<keyword evidence="1" id="KW-0812">Transmembrane</keyword>
<dbReference type="Proteomes" id="UP001157126">
    <property type="component" value="Unassembled WGS sequence"/>
</dbReference>
<keyword evidence="3" id="KW-1185">Reference proteome</keyword>
<organism evidence="2 3">
    <name type="scientific">Mobilicoccus caccae</name>
    <dbReference type="NCBI Taxonomy" id="1859295"/>
    <lineage>
        <taxon>Bacteria</taxon>
        <taxon>Bacillati</taxon>
        <taxon>Actinomycetota</taxon>
        <taxon>Actinomycetes</taxon>
        <taxon>Micrococcales</taxon>
        <taxon>Dermatophilaceae</taxon>
        <taxon>Mobilicoccus</taxon>
    </lineage>
</organism>
<comment type="caution">
    <text evidence="2">The sequence shown here is derived from an EMBL/GenBank/DDBJ whole genome shotgun (WGS) entry which is preliminary data.</text>
</comment>
<dbReference type="EMBL" id="BSUO01000001">
    <property type="protein sequence ID" value="GMA38871.1"/>
    <property type="molecule type" value="Genomic_DNA"/>
</dbReference>
<proteinExistence type="predicted"/>
<keyword evidence="1" id="KW-1133">Transmembrane helix</keyword>
<feature type="transmembrane region" description="Helical" evidence="1">
    <location>
        <begin position="12"/>
        <end position="32"/>
    </location>
</feature>
<sequence>MSVLTSSRRRWHPVTGAITLALPCLLAVLLAVGGSADAGAVVGGLTAFLVMGAVAGFSVSGST</sequence>
<reference evidence="3" key="1">
    <citation type="journal article" date="2019" name="Int. J. Syst. Evol. Microbiol.">
        <title>The Global Catalogue of Microorganisms (GCM) 10K type strain sequencing project: providing services to taxonomists for standard genome sequencing and annotation.</title>
        <authorList>
            <consortium name="The Broad Institute Genomics Platform"/>
            <consortium name="The Broad Institute Genome Sequencing Center for Infectious Disease"/>
            <person name="Wu L."/>
            <person name="Ma J."/>
        </authorList>
    </citation>
    <scope>NUCLEOTIDE SEQUENCE [LARGE SCALE GENOMIC DNA]</scope>
    <source>
        <strain evidence="3">NBRC 113072</strain>
    </source>
</reference>
<evidence type="ECO:0000313" key="2">
    <source>
        <dbReference type="EMBL" id="GMA38871.1"/>
    </source>
</evidence>
<accession>A0ABQ6IN69</accession>
<evidence type="ECO:0000313" key="3">
    <source>
        <dbReference type="Proteomes" id="UP001157126"/>
    </source>
</evidence>
<gene>
    <name evidence="2" type="ORF">GCM10025883_09160</name>
</gene>
<protein>
    <submittedName>
        <fullName evidence="2">Uncharacterized protein</fullName>
    </submittedName>
</protein>
<feature type="transmembrane region" description="Helical" evidence="1">
    <location>
        <begin position="38"/>
        <end position="59"/>
    </location>
</feature>
<evidence type="ECO:0000256" key="1">
    <source>
        <dbReference type="SAM" id="Phobius"/>
    </source>
</evidence>